<protein>
    <recommendedName>
        <fullName evidence="4">GTP-binding protein</fullName>
    </recommendedName>
</protein>
<accession>A0ABY6HQG9</accession>
<comment type="similarity">
    <text evidence="1">Belongs to the small GTPase superfamily. Rab family.</text>
</comment>
<dbReference type="InterPro" id="IPR050209">
    <property type="entry name" value="Rab_GTPases_membrane_traffic"/>
</dbReference>
<keyword evidence="3" id="KW-1185">Reference proteome</keyword>
<dbReference type="PANTHER" id="PTHR47979">
    <property type="entry name" value="DRAB11-RELATED"/>
    <property type="match status" value="1"/>
</dbReference>
<proteinExistence type="inferred from homology"/>
<dbReference type="SMART" id="SM00174">
    <property type="entry name" value="RHO"/>
    <property type="match status" value="1"/>
</dbReference>
<dbReference type="SUPFAM" id="SSF52540">
    <property type="entry name" value="P-loop containing nucleoside triphosphate hydrolases"/>
    <property type="match status" value="1"/>
</dbReference>
<dbReference type="NCBIfam" id="TIGR00231">
    <property type="entry name" value="small_GTP"/>
    <property type="match status" value="1"/>
</dbReference>
<dbReference type="PROSITE" id="PS51421">
    <property type="entry name" value="RAS"/>
    <property type="match status" value="1"/>
</dbReference>
<dbReference type="PRINTS" id="PR00449">
    <property type="entry name" value="RASTRNSFRMNG"/>
</dbReference>
<evidence type="ECO:0000313" key="3">
    <source>
        <dbReference type="Proteomes" id="UP001208689"/>
    </source>
</evidence>
<evidence type="ECO:0000256" key="1">
    <source>
        <dbReference type="ARBA" id="ARBA00006270"/>
    </source>
</evidence>
<name>A0ABY6HQG9_9ARCH</name>
<dbReference type="Gene3D" id="2.40.50.100">
    <property type="match status" value="1"/>
</dbReference>
<reference evidence="2" key="1">
    <citation type="submission" date="2022-09" db="EMBL/GenBank/DDBJ databases">
        <title>Actin cytoskeleton and complex cell architecture in an #Asgard archaeon.</title>
        <authorList>
            <person name="Ponce Toledo R.I."/>
            <person name="Schleper C."/>
            <person name="Rodrigues Oliveira T."/>
            <person name="Wollweber F."/>
            <person name="Xu J."/>
            <person name="Rittmann S."/>
            <person name="Klingl A."/>
            <person name="Pilhofer M."/>
        </authorList>
    </citation>
    <scope>NUCLEOTIDE SEQUENCE</scope>
    <source>
        <strain evidence="2">B-35</strain>
    </source>
</reference>
<dbReference type="SMART" id="SM00173">
    <property type="entry name" value="RAS"/>
    <property type="match status" value="1"/>
</dbReference>
<dbReference type="PROSITE" id="PS51420">
    <property type="entry name" value="RHO"/>
    <property type="match status" value="1"/>
</dbReference>
<dbReference type="CDD" id="cd00154">
    <property type="entry name" value="Rab"/>
    <property type="match status" value="1"/>
</dbReference>
<dbReference type="SMART" id="SM00175">
    <property type="entry name" value="RAB"/>
    <property type="match status" value="1"/>
</dbReference>
<dbReference type="Gene3D" id="3.40.50.300">
    <property type="entry name" value="P-loop containing nucleotide triphosphate hydrolases"/>
    <property type="match status" value="1"/>
</dbReference>
<sequence>MVTIADGRFSLPDNLLYTKNQHVYLNNDKKTLGLDEIGYAFLHNPNELKILVEDEVKIGIPFAAITTDSGMTTLNSPCSGKIKQLNPNALASMKDHTYETGFIIELEEITEVQPNLVTGSELQEWGNNEVKTLVRNNYSFKIIEIGDSAVGKTAIKVRFTDNYFKKDLKTTLGVDFGSKEIKGEYISSDILFSGTYRFTAKMNVWDAAGQAMYDKIRGMYYRDAKGALMCYDVHNHLSFEHLEKWREELEESLGKVPVLLVGNKIDLERKVTRQEGLAYAMKHNYLFVECSAKTGEGVDDMFKQLAVEIFKREEKLE</sequence>
<dbReference type="InterPro" id="IPR005225">
    <property type="entry name" value="Small_GTP-bd"/>
</dbReference>
<gene>
    <name evidence="2" type="ORF">NEF87_002033</name>
</gene>
<dbReference type="SUPFAM" id="SSF51230">
    <property type="entry name" value="Single hybrid motif"/>
    <property type="match status" value="1"/>
</dbReference>
<dbReference type="InterPro" id="IPR011053">
    <property type="entry name" value="Single_hybrid_motif"/>
</dbReference>
<dbReference type="Pfam" id="PF00071">
    <property type="entry name" value="Ras"/>
    <property type="match status" value="1"/>
</dbReference>
<dbReference type="InterPro" id="IPR027417">
    <property type="entry name" value="P-loop_NTPase"/>
</dbReference>
<dbReference type="PROSITE" id="PS51419">
    <property type="entry name" value="RAB"/>
    <property type="match status" value="1"/>
</dbReference>
<dbReference type="InterPro" id="IPR001806">
    <property type="entry name" value="Small_GTPase"/>
</dbReference>
<organism evidence="2 3">
    <name type="scientific">Candidatus Lokiarchaeum ossiferum</name>
    <dbReference type="NCBI Taxonomy" id="2951803"/>
    <lineage>
        <taxon>Archaea</taxon>
        <taxon>Promethearchaeati</taxon>
        <taxon>Promethearchaeota</taxon>
        <taxon>Promethearchaeia</taxon>
        <taxon>Promethearchaeales</taxon>
        <taxon>Promethearchaeaceae</taxon>
        <taxon>Candidatus Lokiarchaeum</taxon>
    </lineage>
</organism>
<evidence type="ECO:0008006" key="4">
    <source>
        <dbReference type="Google" id="ProtNLM"/>
    </source>
</evidence>
<dbReference type="Proteomes" id="UP001208689">
    <property type="component" value="Chromosome"/>
</dbReference>
<evidence type="ECO:0000313" key="2">
    <source>
        <dbReference type="EMBL" id="UYP45748.1"/>
    </source>
</evidence>
<dbReference type="EMBL" id="CP104013">
    <property type="protein sequence ID" value="UYP45748.1"/>
    <property type="molecule type" value="Genomic_DNA"/>
</dbReference>